<keyword evidence="2" id="KW-1185">Reference proteome</keyword>
<sequence>MMCHIDYSSPDNITSDCLNNLLVINHTKTTIQLYKRNALSSFEDEEWQRVLSNIDSGNRVQIVVAFWSRLTVNDTTIYLIYEPIDEKMEDYHSPNNNVDVPSYESSSSVMSISRVEPVQDLSKSPLFLHEINSE</sequence>
<dbReference type="Proteomes" id="UP001189624">
    <property type="component" value="Chromosome 4"/>
</dbReference>
<dbReference type="Gramene" id="rna-AYBTSS11_LOCUS13558">
    <property type="protein sequence ID" value="CAJ1949112.1"/>
    <property type="gene ID" value="gene-AYBTSS11_LOCUS13558"/>
</dbReference>
<dbReference type="EMBL" id="OY731401">
    <property type="protein sequence ID" value="CAJ1949112.1"/>
    <property type="molecule type" value="Genomic_DNA"/>
</dbReference>
<reference evidence="1" key="1">
    <citation type="submission" date="2023-10" db="EMBL/GenBank/DDBJ databases">
        <authorList>
            <person name="Domelevo Entfellner J.-B."/>
        </authorList>
    </citation>
    <scope>NUCLEOTIDE SEQUENCE</scope>
</reference>
<protein>
    <submittedName>
        <fullName evidence="1">Uncharacterized protein</fullName>
    </submittedName>
</protein>
<evidence type="ECO:0000313" key="1">
    <source>
        <dbReference type="EMBL" id="CAJ1949112.1"/>
    </source>
</evidence>
<accession>A0AA86SQB3</accession>
<organism evidence="1 2">
    <name type="scientific">Sphenostylis stenocarpa</name>
    <dbReference type="NCBI Taxonomy" id="92480"/>
    <lineage>
        <taxon>Eukaryota</taxon>
        <taxon>Viridiplantae</taxon>
        <taxon>Streptophyta</taxon>
        <taxon>Embryophyta</taxon>
        <taxon>Tracheophyta</taxon>
        <taxon>Spermatophyta</taxon>
        <taxon>Magnoliopsida</taxon>
        <taxon>eudicotyledons</taxon>
        <taxon>Gunneridae</taxon>
        <taxon>Pentapetalae</taxon>
        <taxon>rosids</taxon>
        <taxon>fabids</taxon>
        <taxon>Fabales</taxon>
        <taxon>Fabaceae</taxon>
        <taxon>Papilionoideae</taxon>
        <taxon>50 kb inversion clade</taxon>
        <taxon>NPAAA clade</taxon>
        <taxon>indigoferoid/millettioid clade</taxon>
        <taxon>Phaseoleae</taxon>
        <taxon>Sphenostylis</taxon>
    </lineage>
</organism>
<dbReference type="AlphaFoldDB" id="A0AA86SQB3"/>
<proteinExistence type="predicted"/>
<name>A0AA86SQB3_9FABA</name>
<gene>
    <name evidence="1" type="ORF">AYBTSS11_LOCUS13558</name>
</gene>
<evidence type="ECO:0000313" key="2">
    <source>
        <dbReference type="Proteomes" id="UP001189624"/>
    </source>
</evidence>